<dbReference type="AlphaFoldDB" id="A0A7S9L3P9"/>
<evidence type="ECO:0000313" key="1">
    <source>
        <dbReference type="EMBL" id="QPH41865.1"/>
    </source>
</evidence>
<evidence type="ECO:0000313" key="2">
    <source>
        <dbReference type="Proteomes" id="UP000594759"/>
    </source>
</evidence>
<dbReference type="EMBL" id="CP064939">
    <property type="protein sequence ID" value="QPH41865.1"/>
    <property type="molecule type" value="Genomic_DNA"/>
</dbReference>
<accession>A0A7S9L3P9</accession>
<sequence>MVPAAKGSVKVSKDDNNNYAVKIQVTNLAEPSRLQPKKKLYVVWLVLKNQITKNIGQLRSSSGFFSSSLEGELNTVTPFEPDYFFITAEDSSDIQYPVGTVVLTTKPN</sequence>
<evidence type="ECO:0008006" key="3">
    <source>
        <dbReference type="Google" id="ProtNLM"/>
    </source>
</evidence>
<keyword evidence="2" id="KW-1185">Reference proteome</keyword>
<name>A0A7S9L3P9_9SPHI</name>
<gene>
    <name evidence="1" type="ORF">IZT61_12460</name>
</gene>
<dbReference type="Proteomes" id="UP000594759">
    <property type="component" value="Chromosome"/>
</dbReference>
<protein>
    <recommendedName>
        <fullName evidence="3">Anti-sigma-K factor rskA</fullName>
    </recommendedName>
</protein>
<organism evidence="1 2">
    <name type="scientific">Pedobacter endophyticus</name>
    <dbReference type="NCBI Taxonomy" id="2789740"/>
    <lineage>
        <taxon>Bacteria</taxon>
        <taxon>Pseudomonadati</taxon>
        <taxon>Bacteroidota</taxon>
        <taxon>Sphingobacteriia</taxon>
        <taxon>Sphingobacteriales</taxon>
        <taxon>Sphingobacteriaceae</taxon>
        <taxon>Pedobacter</taxon>
    </lineage>
</organism>
<reference evidence="1 2" key="1">
    <citation type="submission" date="2020-11" db="EMBL/GenBank/DDBJ databases">
        <title>Pedobacter endophytica, an endophytic bacteria isolated form Carex pumila.</title>
        <authorList>
            <person name="Peng Y."/>
            <person name="Jiang L."/>
            <person name="Lee J."/>
        </authorList>
    </citation>
    <scope>NUCLEOTIDE SEQUENCE [LARGE SCALE GENOMIC DNA]</scope>
    <source>
        <strain evidence="1 2">JBR3-12</strain>
    </source>
</reference>
<proteinExistence type="predicted"/>
<dbReference type="KEGG" id="pex:IZT61_12460"/>